<dbReference type="PROSITE" id="PS50216">
    <property type="entry name" value="DHHC"/>
    <property type="match status" value="1"/>
</dbReference>
<evidence type="ECO:0000256" key="4">
    <source>
        <dbReference type="ARBA" id="ARBA00022989"/>
    </source>
</evidence>
<keyword evidence="3 8" id="KW-0812">Transmembrane</keyword>
<dbReference type="GO" id="GO:0019706">
    <property type="term" value="F:protein-cysteine S-palmitoyltransferase activity"/>
    <property type="evidence" value="ECO:0007669"/>
    <property type="project" value="UniProtKB-EC"/>
</dbReference>
<dbReference type="InterPro" id="IPR039859">
    <property type="entry name" value="PFA4/ZDH16/20/ERF2-like"/>
</dbReference>
<dbReference type="Proteomes" id="UP000095751">
    <property type="component" value="Unassembled WGS sequence"/>
</dbReference>
<dbReference type="GO" id="GO:0005794">
    <property type="term" value="C:Golgi apparatus"/>
    <property type="evidence" value="ECO:0007669"/>
    <property type="project" value="TreeGrafter"/>
</dbReference>
<evidence type="ECO:0000256" key="1">
    <source>
        <dbReference type="ARBA" id="ARBA00004141"/>
    </source>
</evidence>
<evidence type="ECO:0000256" key="8">
    <source>
        <dbReference type="RuleBase" id="RU079119"/>
    </source>
</evidence>
<dbReference type="GO" id="GO:0016020">
    <property type="term" value="C:membrane"/>
    <property type="evidence" value="ECO:0007669"/>
    <property type="project" value="UniProtKB-SubCell"/>
</dbReference>
<evidence type="ECO:0000256" key="2">
    <source>
        <dbReference type="ARBA" id="ARBA00022679"/>
    </source>
</evidence>
<keyword evidence="2 8" id="KW-0808">Transferase</keyword>
<sequence>MFFLWYFYAKAVKTSPGNLDESSPDLGKWRKLYDETLDAYADENFKKDEQPFVSIFLSLSWHDVIVLTCRKIFILQIHLYKRRLIILIFLLLFFFSQQLCHTCHIARPHRSKHCRVSRKCVLLFDHFCPFIDNTVGLHNYRYFYMFLLTLVLADISFAVTLVTYTSRYKSAHGSIPWLVLCLGIEMCIIGLAVAGLLLYHTQLSCINLSTNEHMNIRRYKYLYPMINNKRQYRNPWDKGYFNNFIDRMNPSSACYEIREDHEGLIASNPSYNPDSSCCKNGQCENV</sequence>
<keyword evidence="5 8" id="KW-0472">Membrane</keyword>
<accession>A0A1E7FJW9</accession>
<comment type="catalytic activity">
    <reaction evidence="8">
        <text>L-cysteinyl-[protein] + hexadecanoyl-CoA = S-hexadecanoyl-L-cysteinyl-[protein] + CoA</text>
        <dbReference type="Rhea" id="RHEA:36683"/>
        <dbReference type="Rhea" id="RHEA-COMP:10131"/>
        <dbReference type="Rhea" id="RHEA-COMP:11032"/>
        <dbReference type="ChEBI" id="CHEBI:29950"/>
        <dbReference type="ChEBI" id="CHEBI:57287"/>
        <dbReference type="ChEBI" id="CHEBI:57379"/>
        <dbReference type="ChEBI" id="CHEBI:74151"/>
        <dbReference type="EC" id="2.3.1.225"/>
    </reaction>
</comment>
<dbReference type="InterPro" id="IPR001594">
    <property type="entry name" value="Palmitoyltrfase_DHHC"/>
</dbReference>
<comment type="domain">
    <text evidence="8">The DHHC domain is required for palmitoyltransferase activity.</text>
</comment>
<dbReference type="EC" id="2.3.1.225" evidence="8"/>
<comment type="similarity">
    <text evidence="7">Belongs to the DHHC palmitoyltransferase family. PFA5 subfamily.</text>
</comment>
<feature type="transmembrane region" description="Helical" evidence="8">
    <location>
        <begin position="177"/>
        <end position="199"/>
    </location>
</feature>
<dbReference type="GO" id="GO:0006612">
    <property type="term" value="P:protein targeting to membrane"/>
    <property type="evidence" value="ECO:0007669"/>
    <property type="project" value="TreeGrafter"/>
</dbReference>
<evidence type="ECO:0000256" key="7">
    <source>
        <dbReference type="ARBA" id="ARBA00038298"/>
    </source>
</evidence>
<dbReference type="Pfam" id="PF01529">
    <property type="entry name" value="DHHC"/>
    <property type="match status" value="1"/>
</dbReference>
<organism evidence="10 11">
    <name type="scientific">Fragilariopsis cylindrus CCMP1102</name>
    <dbReference type="NCBI Taxonomy" id="635003"/>
    <lineage>
        <taxon>Eukaryota</taxon>
        <taxon>Sar</taxon>
        <taxon>Stramenopiles</taxon>
        <taxon>Ochrophyta</taxon>
        <taxon>Bacillariophyta</taxon>
        <taxon>Bacillariophyceae</taxon>
        <taxon>Bacillariophycidae</taxon>
        <taxon>Bacillariales</taxon>
        <taxon>Bacillariaceae</taxon>
        <taxon>Fragilariopsis</taxon>
    </lineage>
</organism>
<keyword evidence="6 8" id="KW-0012">Acyltransferase</keyword>
<keyword evidence="4 8" id="KW-1133">Transmembrane helix</keyword>
<dbReference type="KEGG" id="fcy:FRACYDRAFT_183021"/>
<feature type="transmembrane region" description="Helical" evidence="8">
    <location>
        <begin position="142"/>
        <end position="165"/>
    </location>
</feature>
<evidence type="ECO:0000256" key="5">
    <source>
        <dbReference type="ARBA" id="ARBA00023136"/>
    </source>
</evidence>
<dbReference type="PANTHER" id="PTHR22883:SF23">
    <property type="entry name" value="PALMITOYLTRANSFERASE ZDHHC6"/>
    <property type="match status" value="1"/>
</dbReference>
<dbReference type="GO" id="GO:0005783">
    <property type="term" value="C:endoplasmic reticulum"/>
    <property type="evidence" value="ECO:0007669"/>
    <property type="project" value="TreeGrafter"/>
</dbReference>
<evidence type="ECO:0000313" key="11">
    <source>
        <dbReference type="Proteomes" id="UP000095751"/>
    </source>
</evidence>
<protein>
    <recommendedName>
        <fullName evidence="8">Palmitoyltransferase</fullName>
        <ecNumber evidence="8">2.3.1.225</ecNumber>
    </recommendedName>
</protein>
<dbReference type="AlphaFoldDB" id="A0A1E7FJW9"/>
<comment type="subcellular location">
    <subcellularLocation>
        <location evidence="1">Membrane</location>
        <topology evidence="1">Multi-pass membrane protein</topology>
    </subcellularLocation>
</comment>
<evidence type="ECO:0000256" key="3">
    <source>
        <dbReference type="ARBA" id="ARBA00022692"/>
    </source>
</evidence>
<keyword evidence="11" id="KW-1185">Reference proteome</keyword>
<feature type="domain" description="Palmitoyltransferase DHHC" evidence="9">
    <location>
        <begin position="96"/>
        <end position="215"/>
    </location>
</feature>
<dbReference type="InParanoid" id="A0A1E7FJW9"/>
<evidence type="ECO:0000313" key="10">
    <source>
        <dbReference type="EMBL" id="OEU18447.1"/>
    </source>
</evidence>
<dbReference type="OrthoDB" id="163438at2759"/>
<dbReference type="EMBL" id="KV784356">
    <property type="protein sequence ID" value="OEU18447.1"/>
    <property type="molecule type" value="Genomic_DNA"/>
</dbReference>
<proteinExistence type="inferred from homology"/>
<name>A0A1E7FJW9_9STRA</name>
<evidence type="ECO:0000256" key="6">
    <source>
        <dbReference type="ARBA" id="ARBA00023315"/>
    </source>
</evidence>
<reference evidence="10 11" key="1">
    <citation type="submission" date="2016-09" db="EMBL/GenBank/DDBJ databases">
        <title>Extensive genetic diversity and differential bi-allelic expression allows diatom success in the polar Southern Ocean.</title>
        <authorList>
            <consortium name="DOE Joint Genome Institute"/>
            <person name="Mock T."/>
            <person name="Otillar R.P."/>
            <person name="Strauss J."/>
            <person name="Dupont C."/>
            <person name="Frickenhaus S."/>
            <person name="Maumus F."/>
            <person name="Mcmullan M."/>
            <person name="Sanges R."/>
            <person name="Schmutz J."/>
            <person name="Toseland A."/>
            <person name="Valas R."/>
            <person name="Veluchamy A."/>
            <person name="Ward B.J."/>
            <person name="Allen A."/>
            <person name="Barry K."/>
            <person name="Falciatore A."/>
            <person name="Ferrante M."/>
            <person name="Fortunato A.E."/>
            <person name="Gloeckner G."/>
            <person name="Gruber A."/>
            <person name="Hipkin R."/>
            <person name="Janech M."/>
            <person name="Kroth P."/>
            <person name="Leese F."/>
            <person name="Lindquist E."/>
            <person name="Lyon B.R."/>
            <person name="Martin J."/>
            <person name="Mayer C."/>
            <person name="Parker M."/>
            <person name="Quesneville H."/>
            <person name="Raymond J."/>
            <person name="Uhlig C."/>
            <person name="Valentin K.U."/>
            <person name="Worden A.Z."/>
            <person name="Armbrust E.V."/>
            <person name="Bowler C."/>
            <person name="Green B."/>
            <person name="Moulton V."/>
            <person name="Van Oosterhout C."/>
            <person name="Grigoriev I."/>
        </authorList>
    </citation>
    <scope>NUCLEOTIDE SEQUENCE [LARGE SCALE GENOMIC DNA]</scope>
    <source>
        <strain evidence="10 11">CCMP1102</strain>
    </source>
</reference>
<evidence type="ECO:0000259" key="9">
    <source>
        <dbReference type="Pfam" id="PF01529"/>
    </source>
</evidence>
<feature type="transmembrane region" description="Helical" evidence="8">
    <location>
        <begin position="85"/>
        <end position="107"/>
    </location>
</feature>
<gene>
    <name evidence="10" type="ORF">FRACYDRAFT_183021</name>
</gene>
<dbReference type="PANTHER" id="PTHR22883">
    <property type="entry name" value="ZINC FINGER DHHC DOMAIN CONTAINING PROTEIN"/>
    <property type="match status" value="1"/>
</dbReference>